<feature type="signal peptide" evidence="2">
    <location>
        <begin position="1"/>
        <end position="27"/>
    </location>
</feature>
<dbReference type="Gene3D" id="1.20.120.20">
    <property type="entry name" value="Apolipoprotein"/>
    <property type="match status" value="1"/>
</dbReference>
<dbReference type="AlphaFoldDB" id="A0AA95F4K8"/>
<accession>A0AA95F4K8</accession>
<evidence type="ECO:0000313" key="3">
    <source>
        <dbReference type="EMBL" id="WEK54755.1"/>
    </source>
</evidence>
<name>A0AA95F4K8_9BACL</name>
<dbReference type="EMBL" id="CP119317">
    <property type="protein sequence ID" value="WEK54755.1"/>
    <property type="molecule type" value="Genomic_DNA"/>
</dbReference>
<keyword evidence="1" id="KW-0175">Coiled coil</keyword>
<organism evidence="3 4">
    <name type="scientific">Candidatus Cohnella colombiensis</name>
    <dbReference type="NCBI Taxonomy" id="3121368"/>
    <lineage>
        <taxon>Bacteria</taxon>
        <taxon>Bacillati</taxon>
        <taxon>Bacillota</taxon>
        <taxon>Bacilli</taxon>
        <taxon>Bacillales</taxon>
        <taxon>Paenibacillaceae</taxon>
        <taxon>Cohnella</taxon>
    </lineage>
</organism>
<dbReference type="SUPFAM" id="SSF47162">
    <property type="entry name" value="Apolipoprotein"/>
    <property type="match status" value="1"/>
</dbReference>
<proteinExistence type="predicted"/>
<evidence type="ECO:0000256" key="1">
    <source>
        <dbReference type="SAM" id="Coils"/>
    </source>
</evidence>
<feature type="coiled-coil region" evidence="1">
    <location>
        <begin position="149"/>
        <end position="183"/>
    </location>
</feature>
<sequence length="274" mass="30215">MSNLFKTLLSLIVAIGATMLSPLSTNAASIELTTAIKTSFDATVSAADGKTSDKLKPLYTELTTLLAQDLDLESQIKTLHYRSEETLISLRKAISNVGKDKQKKLEQQVTDAKAKYKPLFNNYTLLKKQLATAKAVKNKTLTSVLNVQAEAMKLLVTLAKNEIKQLEANLKKAKSENSAVVKGLRVMLAEIDPIKVQIKSQRSAAGLPRKSQPTVWSNFKYAIKNTEPKSTLDALSTLVTLTQQINTKQKKILELENKINDIIVKTKTELSKTS</sequence>
<gene>
    <name evidence="3" type="ORF">P0Y55_01355</name>
</gene>
<protein>
    <submittedName>
        <fullName evidence="3">Uncharacterized protein</fullName>
    </submittedName>
</protein>
<dbReference type="Proteomes" id="UP001178662">
    <property type="component" value="Chromosome"/>
</dbReference>
<feature type="chain" id="PRO_5041639505" evidence="2">
    <location>
        <begin position="28"/>
        <end position="274"/>
    </location>
</feature>
<reference evidence="3" key="1">
    <citation type="submission" date="2023-03" db="EMBL/GenBank/DDBJ databases">
        <title>Andean soil-derived lignocellulolytic bacterial consortium as a source of novel taxa and putative plastic-active enzymes.</title>
        <authorList>
            <person name="Diaz-Garcia L."/>
            <person name="Chuvochina M."/>
            <person name="Feuerriegel G."/>
            <person name="Bunk B."/>
            <person name="Sproer C."/>
            <person name="Streit W.R."/>
            <person name="Rodriguez L.M."/>
            <person name="Overmann J."/>
            <person name="Jimenez D.J."/>
        </authorList>
    </citation>
    <scope>NUCLEOTIDE SEQUENCE</scope>
    <source>
        <strain evidence="3">MAG 2441</strain>
    </source>
</reference>
<keyword evidence="2" id="KW-0732">Signal</keyword>
<evidence type="ECO:0000313" key="4">
    <source>
        <dbReference type="Proteomes" id="UP001178662"/>
    </source>
</evidence>
<evidence type="ECO:0000256" key="2">
    <source>
        <dbReference type="SAM" id="SignalP"/>
    </source>
</evidence>
<keyword evidence="4" id="KW-1185">Reference proteome</keyword>
<feature type="coiled-coil region" evidence="1">
    <location>
        <begin position="238"/>
        <end position="265"/>
    </location>
</feature>